<dbReference type="EMBL" id="JAVDQF010000001">
    <property type="protein sequence ID" value="MDR6269125.1"/>
    <property type="molecule type" value="Genomic_DNA"/>
</dbReference>
<evidence type="ECO:0000256" key="1">
    <source>
        <dbReference type="ARBA" id="ARBA00000085"/>
    </source>
</evidence>
<feature type="domain" description="Signal transduction histidine kinase subgroup 3 dimerisation and phosphoacceptor" evidence="11">
    <location>
        <begin position="246"/>
        <end position="309"/>
    </location>
</feature>
<comment type="caution">
    <text evidence="12">The sequence shown here is derived from an EMBL/GenBank/DDBJ whole genome shotgun (WGS) entry which is preliminary data.</text>
</comment>
<evidence type="ECO:0000259" key="11">
    <source>
        <dbReference type="Pfam" id="PF07730"/>
    </source>
</evidence>
<dbReference type="Proteomes" id="UP001185069">
    <property type="component" value="Unassembled WGS sequence"/>
</dbReference>
<keyword evidence="4" id="KW-0808">Transferase</keyword>
<keyword evidence="10" id="KW-0812">Transmembrane</keyword>
<dbReference type="Gene3D" id="1.20.5.1930">
    <property type="match status" value="1"/>
</dbReference>
<evidence type="ECO:0000256" key="3">
    <source>
        <dbReference type="ARBA" id="ARBA00022553"/>
    </source>
</evidence>
<feature type="coiled-coil region" evidence="9">
    <location>
        <begin position="206"/>
        <end position="247"/>
    </location>
</feature>
<evidence type="ECO:0000256" key="2">
    <source>
        <dbReference type="ARBA" id="ARBA00012438"/>
    </source>
</evidence>
<dbReference type="RefSeq" id="WP_309797194.1">
    <property type="nucleotide sequence ID" value="NZ_BAAAHY010000001.1"/>
</dbReference>
<feature type="transmembrane region" description="Helical" evidence="10">
    <location>
        <begin position="159"/>
        <end position="180"/>
    </location>
</feature>
<gene>
    <name evidence="12" type="ORF">JOE69_001363</name>
</gene>
<evidence type="ECO:0000256" key="6">
    <source>
        <dbReference type="ARBA" id="ARBA00022777"/>
    </source>
</evidence>
<accession>A0ABU1JAG4</accession>
<evidence type="ECO:0000256" key="10">
    <source>
        <dbReference type="SAM" id="Phobius"/>
    </source>
</evidence>
<protein>
    <recommendedName>
        <fullName evidence="2">histidine kinase</fullName>
        <ecNumber evidence="2">2.7.13.3</ecNumber>
    </recommendedName>
</protein>
<evidence type="ECO:0000256" key="5">
    <source>
        <dbReference type="ARBA" id="ARBA00022741"/>
    </source>
</evidence>
<keyword evidence="6 12" id="KW-0418">Kinase</keyword>
<feature type="transmembrane region" description="Helical" evidence="10">
    <location>
        <begin position="116"/>
        <end position="147"/>
    </location>
</feature>
<keyword evidence="13" id="KW-1185">Reference proteome</keyword>
<name>A0ABU1JAG4_9MICC</name>
<evidence type="ECO:0000313" key="13">
    <source>
        <dbReference type="Proteomes" id="UP001185069"/>
    </source>
</evidence>
<keyword evidence="10" id="KW-1133">Transmembrane helix</keyword>
<keyword evidence="7" id="KW-0067">ATP-binding</keyword>
<evidence type="ECO:0000256" key="4">
    <source>
        <dbReference type="ARBA" id="ARBA00022679"/>
    </source>
</evidence>
<dbReference type="Pfam" id="PF07730">
    <property type="entry name" value="HisKA_3"/>
    <property type="match status" value="1"/>
</dbReference>
<keyword evidence="5" id="KW-0547">Nucleotide-binding</keyword>
<dbReference type="InterPro" id="IPR011712">
    <property type="entry name" value="Sig_transdc_His_kin_sub3_dim/P"/>
</dbReference>
<keyword evidence="9" id="KW-0175">Coiled coil</keyword>
<dbReference type="EC" id="2.7.13.3" evidence="2"/>
<keyword evidence="8" id="KW-0902">Two-component regulatory system</keyword>
<evidence type="ECO:0000313" key="12">
    <source>
        <dbReference type="EMBL" id="MDR6269125.1"/>
    </source>
</evidence>
<dbReference type="PANTHER" id="PTHR24421">
    <property type="entry name" value="NITRATE/NITRITE SENSOR PROTEIN NARX-RELATED"/>
    <property type="match status" value="1"/>
</dbReference>
<organism evidence="12 13">
    <name type="scientific">Arthrobacter russicus</name>
    <dbReference type="NCBI Taxonomy" id="172040"/>
    <lineage>
        <taxon>Bacteria</taxon>
        <taxon>Bacillati</taxon>
        <taxon>Actinomycetota</taxon>
        <taxon>Actinomycetes</taxon>
        <taxon>Micrococcales</taxon>
        <taxon>Micrococcaceae</taxon>
        <taxon>Arthrobacter</taxon>
    </lineage>
</organism>
<keyword evidence="3" id="KW-0597">Phosphoprotein</keyword>
<dbReference type="PANTHER" id="PTHR24421:SF10">
    <property type="entry name" value="NITRATE_NITRITE SENSOR PROTEIN NARQ"/>
    <property type="match status" value="1"/>
</dbReference>
<dbReference type="CDD" id="cd16917">
    <property type="entry name" value="HATPase_UhpB-NarQ-NarX-like"/>
    <property type="match status" value="1"/>
</dbReference>
<dbReference type="InterPro" id="IPR050482">
    <property type="entry name" value="Sensor_HK_TwoCompSys"/>
</dbReference>
<keyword evidence="10" id="KW-0472">Membrane</keyword>
<proteinExistence type="predicted"/>
<evidence type="ECO:0000256" key="7">
    <source>
        <dbReference type="ARBA" id="ARBA00022840"/>
    </source>
</evidence>
<sequence>MFHASSLCLGAQERIGQQQELRVLPLQDHGPELLVPGPGARHNQKMIRRLREVLSEIPGQDFGTALFYLLLAAALQSAGLRWFGGFEIDLFPGLELWPAALLLGSCGIALRSTRPAAMIATASVAAVLLTLDDAGIAALLLLFEVIFTGTRYAGPRLSRAIRVFAVAISALSVLAAAFAGNGWQPALIVGLQAVVAFLTPMWWAANVRQQEQIAEVEQQRARQAELMVRQERELSRLDLQLSVARERGKMARDLHDVIAGRLSAIALQSEAALRSADPALRGEVLRASRETSLKGLADMRQMIDVLHTGEDRRDAPGSAGGLDLGAELRALAEASRAAGNPVELLVRIPEDLGSAASSTLYRISQEALTNANKHAPGQPVTVRLDADPGAALLTVENPLVQAAESGNRQGYGLANMAVRAAELGGSFSADAAGDRWRVAVRLPR</sequence>
<feature type="transmembrane region" description="Helical" evidence="10">
    <location>
        <begin position="186"/>
        <end position="205"/>
    </location>
</feature>
<evidence type="ECO:0000256" key="9">
    <source>
        <dbReference type="SAM" id="Coils"/>
    </source>
</evidence>
<reference evidence="12 13" key="1">
    <citation type="submission" date="2023-07" db="EMBL/GenBank/DDBJ databases">
        <title>Sequencing the genomes of 1000 actinobacteria strains.</title>
        <authorList>
            <person name="Klenk H.-P."/>
        </authorList>
    </citation>
    <scope>NUCLEOTIDE SEQUENCE [LARGE SCALE GENOMIC DNA]</scope>
    <source>
        <strain evidence="12 13">DSM 14555</strain>
    </source>
</reference>
<dbReference type="GO" id="GO:0016301">
    <property type="term" value="F:kinase activity"/>
    <property type="evidence" value="ECO:0007669"/>
    <property type="project" value="UniProtKB-KW"/>
</dbReference>
<dbReference type="InterPro" id="IPR036890">
    <property type="entry name" value="HATPase_C_sf"/>
</dbReference>
<dbReference type="Gene3D" id="3.30.565.10">
    <property type="entry name" value="Histidine kinase-like ATPase, C-terminal domain"/>
    <property type="match status" value="1"/>
</dbReference>
<evidence type="ECO:0000256" key="8">
    <source>
        <dbReference type="ARBA" id="ARBA00023012"/>
    </source>
</evidence>
<comment type="catalytic activity">
    <reaction evidence="1">
        <text>ATP + protein L-histidine = ADP + protein N-phospho-L-histidine.</text>
        <dbReference type="EC" id="2.7.13.3"/>
    </reaction>
</comment>
<dbReference type="SUPFAM" id="SSF55874">
    <property type="entry name" value="ATPase domain of HSP90 chaperone/DNA topoisomerase II/histidine kinase"/>
    <property type="match status" value="1"/>
</dbReference>